<dbReference type="InterPro" id="IPR016125">
    <property type="entry name" value="Peptidase_C15-like"/>
</dbReference>
<dbReference type="AlphaFoldDB" id="A0A9W8ACN5"/>
<dbReference type="Gene3D" id="3.40.630.20">
    <property type="entry name" value="Peptidase C15, pyroglutamyl peptidase I-like"/>
    <property type="match status" value="1"/>
</dbReference>
<dbReference type="EMBL" id="JANBPU010000001">
    <property type="protein sequence ID" value="KAJ1922274.1"/>
    <property type="molecule type" value="Genomic_DNA"/>
</dbReference>
<reference evidence="5" key="1">
    <citation type="submission" date="2022-07" db="EMBL/GenBank/DDBJ databases">
        <title>Phylogenomic reconstructions and comparative analyses of Kickxellomycotina fungi.</title>
        <authorList>
            <person name="Reynolds N.K."/>
            <person name="Stajich J.E."/>
            <person name="Barry K."/>
            <person name="Grigoriev I.V."/>
            <person name="Crous P."/>
            <person name="Smith M.E."/>
        </authorList>
    </citation>
    <scope>NUCLEOTIDE SEQUENCE</scope>
    <source>
        <strain evidence="5">NBRC 100468</strain>
    </source>
</reference>
<organism evidence="5 6">
    <name type="scientific">Mycoemilia scoparia</name>
    <dbReference type="NCBI Taxonomy" id="417184"/>
    <lineage>
        <taxon>Eukaryota</taxon>
        <taxon>Fungi</taxon>
        <taxon>Fungi incertae sedis</taxon>
        <taxon>Zoopagomycota</taxon>
        <taxon>Kickxellomycotina</taxon>
        <taxon>Kickxellomycetes</taxon>
        <taxon>Kickxellales</taxon>
        <taxon>Kickxellaceae</taxon>
        <taxon>Mycoemilia</taxon>
    </lineage>
</organism>
<evidence type="ECO:0000256" key="2">
    <source>
        <dbReference type="ARBA" id="ARBA00022670"/>
    </source>
</evidence>
<comment type="caution">
    <text evidence="5">The sequence shown here is derived from an EMBL/GenBank/DDBJ whole genome shotgun (WGS) entry which is preliminary data.</text>
</comment>
<dbReference type="OrthoDB" id="407146at2759"/>
<evidence type="ECO:0000256" key="4">
    <source>
        <dbReference type="ARBA" id="ARBA00022807"/>
    </source>
</evidence>
<dbReference type="Proteomes" id="UP001150538">
    <property type="component" value="Unassembled WGS sequence"/>
</dbReference>
<dbReference type="GO" id="GO:0006508">
    <property type="term" value="P:proteolysis"/>
    <property type="evidence" value="ECO:0007669"/>
    <property type="project" value="UniProtKB-KW"/>
</dbReference>
<accession>A0A9W8ACN5</accession>
<keyword evidence="2" id="KW-0645">Protease</keyword>
<proteinExistence type="inferred from homology"/>
<keyword evidence="6" id="KW-1185">Reference proteome</keyword>
<gene>
    <name evidence="5" type="primary">PGPEP1</name>
    <name evidence="5" type="ORF">H4219_000136</name>
</gene>
<dbReference type="InterPro" id="IPR036440">
    <property type="entry name" value="Peptidase_C15-like_sf"/>
</dbReference>
<dbReference type="PANTHER" id="PTHR23402:SF1">
    <property type="entry name" value="PYROGLUTAMYL-PEPTIDASE I"/>
    <property type="match status" value="1"/>
</dbReference>
<protein>
    <submittedName>
        <fullName evidence="5">Pyroglutamyl-peptidase 1</fullName>
    </submittedName>
</protein>
<evidence type="ECO:0000256" key="3">
    <source>
        <dbReference type="ARBA" id="ARBA00022801"/>
    </source>
</evidence>
<keyword evidence="4" id="KW-0788">Thiol protease</keyword>
<dbReference type="PANTHER" id="PTHR23402">
    <property type="entry name" value="PROTEASE FAMILY C15 PYROGLUTAMYL-PEPTIDASE I-RELATED"/>
    <property type="match status" value="1"/>
</dbReference>
<keyword evidence="3" id="KW-0378">Hydrolase</keyword>
<evidence type="ECO:0000256" key="1">
    <source>
        <dbReference type="ARBA" id="ARBA00006641"/>
    </source>
</evidence>
<comment type="similarity">
    <text evidence="1">Belongs to the peptidase C15 family.</text>
</comment>
<dbReference type="SUPFAM" id="SSF53182">
    <property type="entry name" value="Pyrrolidone carboxyl peptidase (pyroglutamate aminopeptidase)"/>
    <property type="match status" value="1"/>
</dbReference>
<evidence type="ECO:0000313" key="6">
    <source>
        <dbReference type="Proteomes" id="UP001150538"/>
    </source>
</evidence>
<evidence type="ECO:0000313" key="5">
    <source>
        <dbReference type="EMBL" id="KAJ1922274.1"/>
    </source>
</evidence>
<name>A0A9W8ACN5_9FUNG</name>
<dbReference type="GO" id="GO:0008234">
    <property type="term" value="F:cysteine-type peptidase activity"/>
    <property type="evidence" value="ECO:0007669"/>
    <property type="project" value="UniProtKB-KW"/>
</dbReference>
<sequence>MTTTKPTTNIQYAYLTGFEPFGKDMTKNRSWDTIIQLNNEQIAITNDHQNEKAQGQNYDPPVTEIIHCVTERLPVEYEPIPKLLMPKHRHGTTAISNSSSNDKSPVYIPPNKPFRYFVHCGAGVPGIVRIEVQAFKYGYFAPGNGGPTDIPPDNCVPGYPYSMLKTSVDVFGLVKYLQEEKKWGNDIVISQNAGAYLCEYTYYVSLAENQLKRDGVKTLVPKDSSDFDDQNSGVCCVDRITRYLSLASKEPSSGRNDDYNGDGDKASDPNALILFVHVPPSGGPYNDAQLAQIIRDILVWLNREYRKGNSKV</sequence>